<protein>
    <submittedName>
        <fullName evidence="1">Uncharacterized protein</fullName>
    </submittedName>
</protein>
<evidence type="ECO:0000313" key="1">
    <source>
        <dbReference type="EMBL" id="CDW23230.1"/>
    </source>
</evidence>
<dbReference type="AlphaFoldDB" id="A0A0K2TBK7"/>
<proteinExistence type="predicted"/>
<sequence>MVLSCNLNSRKHTSNLRSGFSRRLFFRLSCASGTEKTNLSLRCLSL</sequence>
<organism evidence="1">
    <name type="scientific">Lepeophtheirus salmonis</name>
    <name type="common">Salmon louse</name>
    <name type="synonym">Caligus salmonis</name>
    <dbReference type="NCBI Taxonomy" id="72036"/>
    <lineage>
        <taxon>Eukaryota</taxon>
        <taxon>Metazoa</taxon>
        <taxon>Ecdysozoa</taxon>
        <taxon>Arthropoda</taxon>
        <taxon>Crustacea</taxon>
        <taxon>Multicrustacea</taxon>
        <taxon>Hexanauplia</taxon>
        <taxon>Copepoda</taxon>
        <taxon>Siphonostomatoida</taxon>
        <taxon>Caligidae</taxon>
        <taxon>Lepeophtheirus</taxon>
    </lineage>
</organism>
<name>A0A0K2TBK7_LEPSM</name>
<accession>A0A0K2TBK7</accession>
<dbReference type="EMBL" id="HACA01005869">
    <property type="protein sequence ID" value="CDW23230.1"/>
    <property type="molecule type" value="Transcribed_RNA"/>
</dbReference>
<reference evidence="1" key="1">
    <citation type="submission" date="2014-05" db="EMBL/GenBank/DDBJ databases">
        <authorList>
            <person name="Chronopoulou M."/>
        </authorList>
    </citation>
    <scope>NUCLEOTIDE SEQUENCE</scope>
    <source>
        <tissue evidence="1">Whole organism</tissue>
    </source>
</reference>